<reference evidence="1" key="1">
    <citation type="journal article" date="2011" name="Environ. Microbiol.">
        <title>Genomic insights into the metabolic potential of the polycyclic aromatic hydrocarbon degrading sulfate-reducing Deltaproteobacterium N47.</title>
        <authorList>
            <person name="Bergmann F."/>
            <person name="Selesi D."/>
            <person name="Weinmaier T."/>
            <person name="Tischler P."/>
            <person name="Rattei T."/>
            <person name="Meckenstock R.U."/>
        </authorList>
    </citation>
    <scope>NUCLEOTIDE SEQUENCE</scope>
</reference>
<name>E1YCJ7_9BACT</name>
<organism evidence="1">
    <name type="scientific">uncultured Desulfobacterium sp</name>
    <dbReference type="NCBI Taxonomy" id="201089"/>
    <lineage>
        <taxon>Bacteria</taxon>
        <taxon>Pseudomonadati</taxon>
        <taxon>Thermodesulfobacteriota</taxon>
        <taxon>Desulfobacteria</taxon>
        <taxon>Desulfobacterales</taxon>
        <taxon>Desulfobacteriaceae</taxon>
        <taxon>Desulfobacterium</taxon>
        <taxon>environmental samples</taxon>
    </lineage>
</organism>
<sequence>MLPPFNVLHAIAIKQGSSSVLPALLTVLDCDIIYSAASNPNDPALQNPPAEPVFKTNFWDLNQAQNGTTIAFDAYDPFYPPSILNLFPLDVDRGLPVPDLALLYPLTGAGQLSAEQQDMPGISAPHTANVPQTIKRFDTDLPFFVNFPFGYPLVDMNWFAARRYSNDTL</sequence>
<protein>
    <submittedName>
        <fullName evidence="1">Uncharacterized protein</fullName>
    </submittedName>
</protein>
<dbReference type="AlphaFoldDB" id="E1YCJ7"/>
<proteinExistence type="predicted"/>
<evidence type="ECO:0000313" key="1">
    <source>
        <dbReference type="EMBL" id="CBX28291.1"/>
    </source>
</evidence>
<accession>E1YCJ7</accession>
<gene>
    <name evidence="1" type="ORF">N47_G36150</name>
</gene>
<dbReference type="EMBL" id="FR695868">
    <property type="protein sequence ID" value="CBX28291.1"/>
    <property type="molecule type" value="Genomic_DNA"/>
</dbReference>